<dbReference type="InterPro" id="IPR029066">
    <property type="entry name" value="PLP-binding_barrel"/>
</dbReference>
<dbReference type="PROSITE" id="PS00878">
    <property type="entry name" value="ODR_DC_2_1"/>
    <property type="match status" value="1"/>
</dbReference>
<reference evidence="4" key="1">
    <citation type="journal article" date="2015" name="Nature">
        <title>Complex archaea that bridge the gap between prokaryotes and eukaryotes.</title>
        <authorList>
            <person name="Spang A."/>
            <person name="Saw J.H."/>
            <person name="Jorgensen S.L."/>
            <person name="Zaremba-Niedzwiedzka K."/>
            <person name="Martijn J."/>
            <person name="Lind A.E."/>
            <person name="van Eijk R."/>
            <person name="Schleper C."/>
            <person name="Guy L."/>
            <person name="Ettema T.J."/>
        </authorList>
    </citation>
    <scope>NUCLEOTIDE SEQUENCE</scope>
</reference>
<organism evidence="4">
    <name type="scientific">marine sediment metagenome</name>
    <dbReference type="NCBI Taxonomy" id="412755"/>
    <lineage>
        <taxon>unclassified sequences</taxon>
        <taxon>metagenomes</taxon>
        <taxon>ecological metagenomes</taxon>
    </lineage>
</organism>
<dbReference type="EMBL" id="LAZR01035104">
    <property type="protein sequence ID" value="KKL28416.1"/>
    <property type="molecule type" value="Genomic_DNA"/>
</dbReference>
<dbReference type="GO" id="GO:0008836">
    <property type="term" value="F:diaminopimelate decarboxylase activity"/>
    <property type="evidence" value="ECO:0007669"/>
    <property type="project" value="TreeGrafter"/>
</dbReference>
<dbReference type="PRINTS" id="PR01179">
    <property type="entry name" value="ODADCRBXLASE"/>
</dbReference>
<dbReference type="InterPro" id="IPR022653">
    <property type="entry name" value="De-COase2_pyr-phos_BS"/>
</dbReference>
<feature type="domain" description="Orn/DAP/Arg decarboxylase 2 N-terminal" evidence="3">
    <location>
        <begin position="35"/>
        <end position="122"/>
    </location>
</feature>
<evidence type="ECO:0000256" key="1">
    <source>
        <dbReference type="ARBA" id="ARBA00001933"/>
    </source>
</evidence>
<proteinExistence type="predicted"/>
<dbReference type="GO" id="GO:0009089">
    <property type="term" value="P:lysine biosynthetic process via diaminopimelate"/>
    <property type="evidence" value="ECO:0007669"/>
    <property type="project" value="TreeGrafter"/>
</dbReference>
<dbReference type="SUPFAM" id="SSF51419">
    <property type="entry name" value="PLP-binding barrel"/>
    <property type="match status" value="1"/>
</dbReference>
<dbReference type="PANTHER" id="PTHR43727">
    <property type="entry name" value="DIAMINOPIMELATE DECARBOXYLASE"/>
    <property type="match status" value="1"/>
</dbReference>
<comment type="caution">
    <text evidence="4">The sequence shown here is derived from an EMBL/GenBank/DDBJ whole genome shotgun (WGS) entry which is preliminary data.</text>
</comment>
<keyword evidence="2" id="KW-0663">Pyridoxal phosphate</keyword>
<comment type="cofactor">
    <cofactor evidence="1">
        <name>pyridoxal 5'-phosphate</name>
        <dbReference type="ChEBI" id="CHEBI:597326"/>
    </cofactor>
</comment>
<dbReference type="InterPro" id="IPR000183">
    <property type="entry name" value="Orn/DAP/Arg_de-COase"/>
</dbReference>
<dbReference type="AlphaFoldDB" id="A0A0F9EEY6"/>
<evidence type="ECO:0000259" key="3">
    <source>
        <dbReference type="Pfam" id="PF02784"/>
    </source>
</evidence>
<dbReference type="PANTHER" id="PTHR43727:SF2">
    <property type="entry name" value="GROUP IV DECARBOXYLASE"/>
    <property type="match status" value="1"/>
</dbReference>
<name>A0A0F9EEY6_9ZZZZ</name>
<gene>
    <name evidence="4" type="ORF">LCGC14_2375360</name>
</gene>
<dbReference type="Gene3D" id="3.20.20.10">
    <property type="entry name" value="Alanine racemase"/>
    <property type="match status" value="1"/>
</dbReference>
<dbReference type="InterPro" id="IPR022644">
    <property type="entry name" value="De-COase2_N"/>
</dbReference>
<dbReference type="Pfam" id="PF02784">
    <property type="entry name" value="Orn_Arg_deC_N"/>
    <property type="match status" value="1"/>
</dbReference>
<protein>
    <recommendedName>
        <fullName evidence="3">Orn/DAP/Arg decarboxylase 2 N-terminal domain-containing protein</fullName>
    </recommendedName>
</protein>
<sequence>MDHFNYRDGELYAENVPVSAIAERFGTPAYVYSRATLERHYKAYDDALNEREGREHLVCYAVKANSNLAVLNVLARLGAGFDIVSAGELERVLRAGGDAGKVVFSGVGKQKWEMYIAHANRALEASHHEELVEALEDIAAHWNGSETQTAMSDACLHNVEIALCAIKAATK</sequence>
<evidence type="ECO:0000313" key="4">
    <source>
        <dbReference type="EMBL" id="KKL28416.1"/>
    </source>
</evidence>
<accession>A0A0F9EEY6</accession>
<evidence type="ECO:0000256" key="2">
    <source>
        <dbReference type="ARBA" id="ARBA00022898"/>
    </source>
</evidence>